<keyword evidence="1" id="KW-1188">Viral release from host cell</keyword>
<dbReference type="HOGENOM" id="CLU_073043_2_0_10"/>
<dbReference type="eggNOG" id="COG3740">
    <property type="taxonomic scope" value="Bacteria"/>
</dbReference>
<name>G5H929_9BACT</name>
<dbReference type="AlphaFoldDB" id="G5H929"/>
<dbReference type="Proteomes" id="UP000006008">
    <property type="component" value="Unassembled WGS sequence"/>
</dbReference>
<evidence type="ECO:0000256" key="2">
    <source>
        <dbReference type="ARBA" id="ARBA00022670"/>
    </source>
</evidence>
<dbReference type="InterPro" id="IPR054613">
    <property type="entry name" value="Peptidase_S78_dom"/>
</dbReference>
<evidence type="ECO:0000313" key="6">
    <source>
        <dbReference type="Proteomes" id="UP000006008"/>
    </source>
</evidence>
<protein>
    <submittedName>
        <fullName evidence="5">Caudovirus prohead protease</fullName>
    </submittedName>
</protein>
<keyword evidence="2 5" id="KW-0645">Protease</keyword>
<keyword evidence="6" id="KW-1185">Reference proteome</keyword>
<sequence>MGNIEYKSLEFKAEDIRREGEHLYVKAYASTFGHEDSYNDIVVKGAFINSISGDNGRRVKLCYQHDIKDVRGKIIDIAEDDKGLFVEFRTSRTTKGKDLAIQIEDGELFELSIGYITLESDEINGIRYLKEVDLIEISIVSRAANSQASVISSERKSEFTAHNIKAMPDKDLSELYAITKEEYYTRIIKHL</sequence>
<dbReference type="RefSeq" id="WP_009134921.1">
    <property type="nucleotide sequence ID" value="NZ_CP102250.1"/>
</dbReference>
<proteinExistence type="predicted"/>
<dbReference type="EMBL" id="ADLD01000013">
    <property type="protein sequence ID" value="EHB92066.1"/>
    <property type="molecule type" value="Genomic_DNA"/>
</dbReference>
<dbReference type="MEROPS" id="S78.001"/>
<dbReference type="NCBIfam" id="TIGR01543">
    <property type="entry name" value="proheadase_HK97"/>
    <property type="match status" value="1"/>
</dbReference>
<evidence type="ECO:0000313" key="5">
    <source>
        <dbReference type="EMBL" id="EHB92066.1"/>
    </source>
</evidence>
<evidence type="ECO:0000256" key="3">
    <source>
        <dbReference type="ARBA" id="ARBA00022801"/>
    </source>
</evidence>
<dbReference type="Pfam" id="PF04586">
    <property type="entry name" value="Peptidase_S78"/>
    <property type="match status" value="1"/>
</dbReference>
<keyword evidence="3" id="KW-0378">Hydrolase</keyword>
<dbReference type="GO" id="GO:0006508">
    <property type="term" value="P:proteolysis"/>
    <property type="evidence" value="ECO:0007669"/>
    <property type="project" value="UniProtKB-KW"/>
</dbReference>
<reference evidence="5 6" key="1">
    <citation type="submission" date="2011-08" db="EMBL/GenBank/DDBJ databases">
        <title>The Genome Sequence of Alistipes indistinctus YIT 12060.</title>
        <authorList>
            <consortium name="The Broad Institute Genome Sequencing Platform"/>
            <person name="Earl A."/>
            <person name="Ward D."/>
            <person name="Feldgarden M."/>
            <person name="Gevers D."/>
            <person name="Morotomi M."/>
            <person name="Young S.K."/>
            <person name="Zeng Q."/>
            <person name="Gargeya S."/>
            <person name="Fitzgerald M."/>
            <person name="Haas B."/>
            <person name="Abouelleil A."/>
            <person name="Alvarado L."/>
            <person name="Arachchi H.M."/>
            <person name="Berlin A."/>
            <person name="Brown A."/>
            <person name="Chapman S.B."/>
            <person name="Chen Z."/>
            <person name="Dunbar C."/>
            <person name="Freedman E."/>
            <person name="Gearin G."/>
            <person name="Gellesch M."/>
            <person name="Goldberg J."/>
            <person name="Griggs A."/>
            <person name="Gujja S."/>
            <person name="Heiman D."/>
            <person name="Howarth C."/>
            <person name="Larson L."/>
            <person name="Lui A."/>
            <person name="MacDonald P.J.P."/>
            <person name="Montmayeur A."/>
            <person name="Murphy C."/>
            <person name="Neiman D."/>
            <person name="Pearson M."/>
            <person name="Priest M."/>
            <person name="Roberts A."/>
            <person name="Saif S."/>
            <person name="Shea T."/>
            <person name="Shenoy N."/>
            <person name="Sisk P."/>
            <person name="Stolte C."/>
            <person name="Sykes S."/>
            <person name="Wortman J."/>
            <person name="Nusbaum C."/>
            <person name="Birren B."/>
        </authorList>
    </citation>
    <scope>NUCLEOTIDE SEQUENCE [LARGE SCALE GENOMIC DNA]</scope>
    <source>
        <strain evidence="5 6">YIT 12060</strain>
    </source>
</reference>
<evidence type="ECO:0000259" key="4">
    <source>
        <dbReference type="Pfam" id="PF04586"/>
    </source>
</evidence>
<dbReference type="SUPFAM" id="SSF50789">
    <property type="entry name" value="Herpes virus serine proteinase, assemblin"/>
    <property type="match status" value="1"/>
</dbReference>
<comment type="caution">
    <text evidence="5">The sequence shown here is derived from an EMBL/GenBank/DDBJ whole genome shotgun (WGS) entry which is preliminary data.</text>
</comment>
<gene>
    <name evidence="5" type="ORF">HMPREF9450_02115</name>
</gene>
<organism evidence="5 6">
    <name type="scientific">Alistipes indistinctus YIT 12060</name>
    <dbReference type="NCBI Taxonomy" id="742725"/>
    <lineage>
        <taxon>Bacteria</taxon>
        <taxon>Pseudomonadati</taxon>
        <taxon>Bacteroidota</taxon>
        <taxon>Bacteroidia</taxon>
        <taxon>Bacteroidales</taxon>
        <taxon>Rikenellaceae</taxon>
        <taxon>Alistipes</taxon>
    </lineage>
</organism>
<dbReference type="InterPro" id="IPR006433">
    <property type="entry name" value="Prohead_protease"/>
</dbReference>
<dbReference type="GeneID" id="92814864"/>
<dbReference type="OrthoDB" id="1254575at2"/>
<accession>G5H929</accession>
<evidence type="ECO:0000256" key="1">
    <source>
        <dbReference type="ARBA" id="ARBA00022612"/>
    </source>
</evidence>
<dbReference type="GO" id="GO:0008233">
    <property type="term" value="F:peptidase activity"/>
    <property type="evidence" value="ECO:0007669"/>
    <property type="project" value="UniProtKB-KW"/>
</dbReference>
<dbReference type="STRING" id="742725.HMPREF9450_02115"/>
<feature type="domain" description="Prohead serine protease" evidence="4">
    <location>
        <begin position="8"/>
        <end position="160"/>
    </location>
</feature>